<name>A0A091DJK4_FUKDA</name>
<protein>
    <submittedName>
        <fullName evidence="2">Uncharacterized protein</fullName>
    </submittedName>
</protein>
<keyword evidence="3" id="KW-1185">Reference proteome</keyword>
<dbReference type="Proteomes" id="UP000028990">
    <property type="component" value="Unassembled WGS sequence"/>
</dbReference>
<proteinExistence type="predicted"/>
<accession>A0A091DJK4</accession>
<evidence type="ECO:0000256" key="1">
    <source>
        <dbReference type="SAM" id="MobiDB-lite"/>
    </source>
</evidence>
<organism evidence="2 3">
    <name type="scientific">Fukomys damarensis</name>
    <name type="common">Damaraland mole rat</name>
    <name type="synonym">Cryptomys damarensis</name>
    <dbReference type="NCBI Taxonomy" id="885580"/>
    <lineage>
        <taxon>Eukaryota</taxon>
        <taxon>Metazoa</taxon>
        <taxon>Chordata</taxon>
        <taxon>Craniata</taxon>
        <taxon>Vertebrata</taxon>
        <taxon>Euteleostomi</taxon>
        <taxon>Mammalia</taxon>
        <taxon>Eutheria</taxon>
        <taxon>Euarchontoglires</taxon>
        <taxon>Glires</taxon>
        <taxon>Rodentia</taxon>
        <taxon>Hystricomorpha</taxon>
        <taxon>Bathyergidae</taxon>
        <taxon>Fukomys</taxon>
    </lineage>
</organism>
<gene>
    <name evidence="2" type="ORF">H920_07349</name>
</gene>
<reference evidence="2 3" key="1">
    <citation type="submission" date="2013-11" db="EMBL/GenBank/DDBJ databases">
        <title>The Damaraland mole rat (Fukomys damarensis) genome and evolution of African mole rats.</title>
        <authorList>
            <person name="Gladyshev V.N."/>
            <person name="Fang X."/>
        </authorList>
    </citation>
    <scope>NUCLEOTIDE SEQUENCE [LARGE SCALE GENOMIC DNA]</scope>
    <source>
        <tissue evidence="2">Liver</tissue>
    </source>
</reference>
<evidence type="ECO:0000313" key="3">
    <source>
        <dbReference type="Proteomes" id="UP000028990"/>
    </source>
</evidence>
<dbReference type="AlphaFoldDB" id="A0A091DJK4"/>
<evidence type="ECO:0000313" key="2">
    <source>
        <dbReference type="EMBL" id="KFO31237.1"/>
    </source>
</evidence>
<dbReference type="EMBL" id="KN122305">
    <property type="protein sequence ID" value="KFO31237.1"/>
    <property type="molecule type" value="Genomic_DNA"/>
</dbReference>
<feature type="region of interest" description="Disordered" evidence="1">
    <location>
        <begin position="109"/>
        <end position="130"/>
    </location>
</feature>
<sequence>MEKSETISRASVELTTFRKALEPLHRAGYQDLRCWGCGDGSVEEPSVWKYLKRGSSIPPPAFQDPPVSSRTCSHLWNAHPLSEYFHIHGSAHPHTAGFRDDVILRKESLSRDSKEERAQDTAKEYFRQRG</sequence>